<accession>X1PKB1</accession>
<dbReference type="EMBL" id="BARV01035395">
    <property type="protein sequence ID" value="GAI56722.1"/>
    <property type="molecule type" value="Genomic_DNA"/>
</dbReference>
<reference evidence="1" key="1">
    <citation type="journal article" date="2014" name="Front. Microbiol.">
        <title>High frequency of phylogenetically diverse reductive dehalogenase-homologous genes in deep subseafloor sedimentary metagenomes.</title>
        <authorList>
            <person name="Kawai M."/>
            <person name="Futagami T."/>
            <person name="Toyoda A."/>
            <person name="Takaki Y."/>
            <person name="Nishi S."/>
            <person name="Hori S."/>
            <person name="Arai W."/>
            <person name="Tsubouchi T."/>
            <person name="Morono Y."/>
            <person name="Uchiyama I."/>
            <person name="Ito T."/>
            <person name="Fujiyama A."/>
            <person name="Inagaki F."/>
            <person name="Takami H."/>
        </authorList>
    </citation>
    <scope>NUCLEOTIDE SEQUENCE</scope>
    <source>
        <strain evidence="1">Expedition CK06-06</strain>
    </source>
</reference>
<gene>
    <name evidence="1" type="ORF">S06H3_55241</name>
</gene>
<organism evidence="1">
    <name type="scientific">marine sediment metagenome</name>
    <dbReference type="NCBI Taxonomy" id="412755"/>
    <lineage>
        <taxon>unclassified sequences</taxon>
        <taxon>metagenomes</taxon>
        <taxon>ecological metagenomes</taxon>
    </lineage>
</organism>
<protein>
    <submittedName>
        <fullName evidence="1">Uncharacterized protein</fullName>
    </submittedName>
</protein>
<evidence type="ECO:0000313" key="1">
    <source>
        <dbReference type="EMBL" id="GAI56722.1"/>
    </source>
</evidence>
<feature type="non-terminal residue" evidence="1">
    <location>
        <position position="1"/>
    </location>
</feature>
<name>X1PKB1_9ZZZZ</name>
<comment type="caution">
    <text evidence="1">The sequence shown here is derived from an EMBL/GenBank/DDBJ whole genome shotgun (WGS) entry which is preliminary data.</text>
</comment>
<proteinExistence type="predicted"/>
<dbReference type="AlphaFoldDB" id="X1PKB1"/>
<sequence length="67" mass="7733">LFLDKIQDTPLIEAVIMAKYITVFSKEMKACFFDLVNYVSNTSALEFPASSIFNCVFWVYREQAIVI</sequence>